<keyword evidence="2" id="KW-1185">Reference proteome</keyword>
<name>A0A554X212_9BURK</name>
<dbReference type="RefSeq" id="WP_043698599.1">
    <property type="nucleotide sequence ID" value="NZ_CP083911.1"/>
</dbReference>
<dbReference type="SUPFAM" id="SSF117987">
    <property type="entry name" value="CRISPR-associated protein"/>
    <property type="match status" value="1"/>
</dbReference>
<dbReference type="SMART" id="SM01101">
    <property type="entry name" value="CRISPR_assoc"/>
    <property type="match status" value="1"/>
</dbReference>
<dbReference type="OrthoDB" id="9795689at2"/>
<dbReference type="AlphaFoldDB" id="A0A554X212"/>
<dbReference type="EMBL" id="VJOM01000029">
    <property type="protein sequence ID" value="TSE29833.1"/>
    <property type="molecule type" value="Genomic_DNA"/>
</dbReference>
<reference evidence="1 2" key="1">
    <citation type="submission" date="2019-07" db="EMBL/GenBank/DDBJ databases">
        <title>Tepidimonas taiwanensis I1-1 draft genome.</title>
        <authorList>
            <person name="Da Costa M.S."/>
            <person name="Froufe H.J.C."/>
            <person name="Egas C."/>
            <person name="Albuquerque L."/>
        </authorList>
    </citation>
    <scope>NUCLEOTIDE SEQUENCE [LARGE SCALE GENOMIC DNA]</scope>
    <source>
        <strain evidence="1 2">I1-1</strain>
    </source>
</reference>
<sequence>MSPLHLLRIPVRVPQLLRFAAEHGITSPDETLGYTLHAWFTALFGDAAPKPFRCLERRQEVLAYASTDATTLLQHAQTFASPLAWAALDAQGVASKPMPHAWRPGQRVRVEVLTCPVARHGDEEKDIYLRALDRMGDAAPTRGEVYSAWFVRQWAGAAQLEDVELLGMQAQSPLLRRDRSLGQNRLKRVQRPQALFAANATVEDGERFAALLARGIGRHRAFGFGMVLLAPPR</sequence>
<gene>
    <name evidence="1" type="ORF">Ttaiw_02166</name>
</gene>
<dbReference type="STRING" id="307486.GCA_000807215_00271"/>
<organism evidence="1 2">
    <name type="scientific">Tepidimonas taiwanensis</name>
    <dbReference type="NCBI Taxonomy" id="307486"/>
    <lineage>
        <taxon>Bacteria</taxon>
        <taxon>Pseudomonadati</taxon>
        <taxon>Pseudomonadota</taxon>
        <taxon>Betaproteobacteria</taxon>
        <taxon>Burkholderiales</taxon>
        <taxon>Tepidimonas</taxon>
    </lineage>
</organism>
<evidence type="ECO:0000313" key="2">
    <source>
        <dbReference type="Proteomes" id="UP000317763"/>
    </source>
</evidence>
<dbReference type="InterPro" id="IPR010179">
    <property type="entry name" value="CRISPR-assoc_prot_Cse3"/>
</dbReference>
<proteinExistence type="predicted"/>
<protein>
    <submittedName>
        <fullName evidence="1">CRISPR-associated protein Cas6/Cse3/CasE</fullName>
    </submittedName>
</protein>
<dbReference type="Gene3D" id="3.30.70.1210">
    <property type="entry name" value="Crispr-associated protein, domain 2"/>
    <property type="match status" value="1"/>
</dbReference>
<comment type="caution">
    <text evidence="1">The sequence shown here is derived from an EMBL/GenBank/DDBJ whole genome shotgun (WGS) entry which is preliminary data.</text>
</comment>
<dbReference type="Proteomes" id="UP000317763">
    <property type="component" value="Unassembled WGS sequence"/>
</dbReference>
<dbReference type="Pfam" id="PF08798">
    <property type="entry name" value="CRISPR_assoc"/>
    <property type="match status" value="1"/>
</dbReference>
<evidence type="ECO:0000313" key="1">
    <source>
        <dbReference type="EMBL" id="TSE29833.1"/>
    </source>
</evidence>
<accession>A0A554X212</accession>